<feature type="region of interest" description="Disordered" evidence="1">
    <location>
        <begin position="158"/>
        <end position="181"/>
    </location>
</feature>
<proteinExistence type="predicted"/>
<gene>
    <name evidence="2" type="ORF">HAX54_031007</name>
</gene>
<reference evidence="2 3" key="1">
    <citation type="journal article" date="2021" name="BMC Genomics">
        <title>Datura genome reveals duplications of psychoactive alkaloid biosynthetic genes and high mutation rate following tissue culture.</title>
        <authorList>
            <person name="Rajewski A."/>
            <person name="Carter-House D."/>
            <person name="Stajich J."/>
            <person name="Litt A."/>
        </authorList>
    </citation>
    <scope>NUCLEOTIDE SEQUENCE [LARGE SCALE GENOMIC DNA]</scope>
    <source>
        <strain evidence="2">AR-01</strain>
    </source>
</reference>
<dbReference type="EMBL" id="JACEIK010000039">
    <property type="protein sequence ID" value="MCD7447512.1"/>
    <property type="molecule type" value="Genomic_DNA"/>
</dbReference>
<protein>
    <submittedName>
        <fullName evidence="2">Uncharacterized protein</fullName>
    </submittedName>
</protein>
<evidence type="ECO:0000313" key="2">
    <source>
        <dbReference type="EMBL" id="MCD7447512.1"/>
    </source>
</evidence>
<organism evidence="2 3">
    <name type="scientific">Datura stramonium</name>
    <name type="common">Jimsonweed</name>
    <name type="synonym">Common thornapple</name>
    <dbReference type="NCBI Taxonomy" id="4076"/>
    <lineage>
        <taxon>Eukaryota</taxon>
        <taxon>Viridiplantae</taxon>
        <taxon>Streptophyta</taxon>
        <taxon>Embryophyta</taxon>
        <taxon>Tracheophyta</taxon>
        <taxon>Spermatophyta</taxon>
        <taxon>Magnoliopsida</taxon>
        <taxon>eudicotyledons</taxon>
        <taxon>Gunneridae</taxon>
        <taxon>Pentapetalae</taxon>
        <taxon>asterids</taxon>
        <taxon>lamiids</taxon>
        <taxon>Solanales</taxon>
        <taxon>Solanaceae</taxon>
        <taxon>Solanoideae</taxon>
        <taxon>Datureae</taxon>
        <taxon>Datura</taxon>
    </lineage>
</organism>
<sequence length="181" mass="20479">MGRGRPRKDAIKQQMEEIQLAIEQSSANEIIWGKGHSSRNKGGISKTPSGIASLMPGRNLGRDKTTTPTERWPSLPPRRDLSKSLVGNVISQAVNEKVTPQYQPKKQVEKPVELWANLFATNQRAKRGMSFTFIPPKIVDGKKSQEELVDIRERYVRGMPESQSNQGRNERYEYDGICRNS</sequence>
<evidence type="ECO:0000313" key="3">
    <source>
        <dbReference type="Proteomes" id="UP000823775"/>
    </source>
</evidence>
<comment type="caution">
    <text evidence="2">The sequence shown here is derived from an EMBL/GenBank/DDBJ whole genome shotgun (WGS) entry which is preliminary data.</text>
</comment>
<name>A0ABS8RL18_DATST</name>
<keyword evidence="3" id="KW-1185">Reference proteome</keyword>
<accession>A0ABS8RL18</accession>
<evidence type="ECO:0000256" key="1">
    <source>
        <dbReference type="SAM" id="MobiDB-lite"/>
    </source>
</evidence>
<feature type="region of interest" description="Disordered" evidence="1">
    <location>
        <begin position="33"/>
        <end position="84"/>
    </location>
</feature>
<dbReference type="Proteomes" id="UP000823775">
    <property type="component" value="Unassembled WGS sequence"/>
</dbReference>
<feature type="compositionally biased region" description="Basic and acidic residues" evidence="1">
    <location>
        <begin position="168"/>
        <end position="181"/>
    </location>
</feature>